<dbReference type="HOGENOM" id="CLU_000445_14_1_10"/>
<dbReference type="Pfam" id="PF04397">
    <property type="entry name" value="LytTR"/>
    <property type="match status" value="1"/>
</dbReference>
<dbReference type="AlphaFoldDB" id="D2QVU5"/>
<feature type="modified residue" description="4-aspartylphosphate" evidence="1">
    <location>
        <position position="55"/>
    </location>
</feature>
<protein>
    <submittedName>
        <fullName evidence="4">Two component transcriptional regulator, LytTR family</fullName>
    </submittedName>
</protein>
<dbReference type="InterPro" id="IPR001789">
    <property type="entry name" value="Sig_transdc_resp-reg_receiver"/>
</dbReference>
<dbReference type="InterPro" id="IPR046947">
    <property type="entry name" value="LytR-like"/>
</dbReference>
<dbReference type="EMBL" id="CP001772">
    <property type="protein sequence ID" value="ADB42927.1"/>
    <property type="molecule type" value="Genomic_DNA"/>
</dbReference>
<name>D2QVU5_SPILD</name>
<dbReference type="PROSITE" id="PS50930">
    <property type="entry name" value="HTH_LYTTR"/>
    <property type="match status" value="1"/>
</dbReference>
<evidence type="ECO:0000313" key="4">
    <source>
        <dbReference type="EMBL" id="ADB42927.1"/>
    </source>
</evidence>
<keyword evidence="5" id="KW-1185">Reference proteome</keyword>
<dbReference type="SMART" id="SM00850">
    <property type="entry name" value="LytTR"/>
    <property type="match status" value="1"/>
</dbReference>
<dbReference type="PANTHER" id="PTHR37299">
    <property type="entry name" value="TRANSCRIPTIONAL REGULATOR-RELATED"/>
    <property type="match status" value="1"/>
</dbReference>
<dbReference type="SUPFAM" id="SSF52172">
    <property type="entry name" value="CheY-like"/>
    <property type="match status" value="1"/>
</dbReference>
<proteinExistence type="predicted"/>
<accession>D2QVU5</accession>
<organism evidence="4 5">
    <name type="scientific">Spirosoma linguale (strain ATCC 33905 / DSM 74 / LMG 10896 / Claus 1)</name>
    <dbReference type="NCBI Taxonomy" id="504472"/>
    <lineage>
        <taxon>Bacteria</taxon>
        <taxon>Pseudomonadati</taxon>
        <taxon>Bacteroidota</taxon>
        <taxon>Cytophagia</taxon>
        <taxon>Cytophagales</taxon>
        <taxon>Cytophagaceae</taxon>
        <taxon>Spirosoma</taxon>
    </lineage>
</organism>
<keyword evidence="1" id="KW-0597">Phosphoprotein</keyword>
<dbReference type="PANTHER" id="PTHR37299:SF1">
    <property type="entry name" value="STAGE 0 SPORULATION PROTEIN A HOMOLOG"/>
    <property type="match status" value="1"/>
</dbReference>
<reference evidence="4 5" key="1">
    <citation type="journal article" date="2010" name="Stand. Genomic Sci.">
        <title>Complete genome sequence of Spirosoma linguale type strain (1).</title>
        <authorList>
            <person name="Lail K."/>
            <person name="Sikorski J."/>
            <person name="Saunders E."/>
            <person name="Lapidus A."/>
            <person name="Glavina Del Rio T."/>
            <person name="Copeland A."/>
            <person name="Tice H."/>
            <person name="Cheng J.-F."/>
            <person name="Lucas S."/>
            <person name="Nolan M."/>
            <person name="Bruce D."/>
            <person name="Goodwin L."/>
            <person name="Pitluck S."/>
            <person name="Ivanova N."/>
            <person name="Mavromatis K."/>
            <person name="Ovchinnikova G."/>
            <person name="Pati A."/>
            <person name="Chen A."/>
            <person name="Palaniappan K."/>
            <person name="Land M."/>
            <person name="Hauser L."/>
            <person name="Chang Y.-J."/>
            <person name="Jeffries C.D."/>
            <person name="Chain P."/>
            <person name="Brettin T."/>
            <person name="Detter J.C."/>
            <person name="Schuetze A."/>
            <person name="Rohde M."/>
            <person name="Tindall B.J."/>
            <person name="Goeker M."/>
            <person name="Bristow J."/>
            <person name="Eisen J.A."/>
            <person name="Markowitz V."/>
            <person name="Hugenholtz P."/>
            <person name="Kyrpides N.C."/>
            <person name="Klenk H.-P."/>
            <person name="Chen F."/>
        </authorList>
    </citation>
    <scope>NUCLEOTIDE SEQUENCE [LARGE SCALE GENOMIC DNA]</scope>
    <source>
        <strain evidence="5">ATCC 33905 / DSM 74 / LMG 10896 / Claus 1</strain>
    </source>
</reference>
<sequence>MKLRCLIIEDEPPAQEKLAGFIDEVPFLDLQQVFASAVSVPAYLREHTVDLLFLDIQLGLLNGMDFLASLSAPPKVIITTAYASYALRGYELSVSDYLLKPYSFERFYQAVTKVYQTVTVVPKPEESYLFVRTENRLEKISHSDILYVEGMKDYLKIVTTEKSILSLMSFKQLLTGLPASGFIRVHHSFVVCLESIQSVERDRIRIGDKLIPISQSHREAFYQQIKNRLV</sequence>
<dbReference type="Proteomes" id="UP000002028">
    <property type="component" value="Plasmid pSLIN03"/>
</dbReference>
<dbReference type="PROSITE" id="PS50110">
    <property type="entry name" value="RESPONSE_REGULATORY"/>
    <property type="match status" value="1"/>
</dbReference>
<evidence type="ECO:0000256" key="1">
    <source>
        <dbReference type="PROSITE-ProRule" id="PRU00169"/>
    </source>
</evidence>
<evidence type="ECO:0000259" key="3">
    <source>
        <dbReference type="PROSITE" id="PS50930"/>
    </source>
</evidence>
<dbReference type="GO" id="GO:0000156">
    <property type="term" value="F:phosphorelay response regulator activity"/>
    <property type="evidence" value="ECO:0007669"/>
    <property type="project" value="InterPro"/>
</dbReference>
<dbReference type="Gene3D" id="2.40.50.1020">
    <property type="entry name" value="LytTr DNA-binding domain"/>
    <property type="match status" value="1"/>
</dbReference>
<geneLocation type="plasmid" evidence="4 5">
    <name>pSLIN03</name>
</geneLocation>
<dbReference type="KEGG" id="sli:Slin_6983"/>
<dbReference type="InterPro" id="IPR007492">
    <property type="entry name" value="LytTR_DNA-bd_dom"/>
</dbReference>
<dbReference type="Gene3D" id="3.40.50.2300">
    <property type="match status" value="1"/>
</dbReference>
<keyword evidence="4" id="KW-0614">Plasmid</keyword>
<dbReference type="InterPro" id="IPR011006">
    <property type="entry name" value="CheY-like_superfamily"/>
</dbReference>
<dbReference type="GO" id="GO:0003677">
    <property type="term" value="F:DNA binding"/>
    <property type="evidence" value="ECO:0007669"/>
    <property type="project" value="InterPro"/>
</dbReference>
<dbReference type="SMART" id="SM00448">
    <property type="entry name" value="REC"/>
    <property type="match status" value="1"/>
</dbReference>
<gene>
    <name evidence="4" type="ordered locus">Slin_6983</name>
</gene>
<feature type="domain" description="Response regulatory" evidence="2">
    <location>
        <begin position="4"/>
        <end position="115"/>
    </location>
</feature>
<evidence type="ECO:0000259" key="2">
    <source>
        <dbReference type="PROSITE" id="PS50110"/>
    </source>
</evidence>
<dbReference type="Pfam" id="PF00072">
    <property type="entry name" value="Response_reg"/>
    <property type="match status" value="1"/>
</dbReference>
<dbReference type="RefSeq" id="WP_012931404.1">
    <property type="nucleotide sequence ID" value="NC_013733.1"/>
</dbReference>
<evidence type="ECO:0000313" key="5">
    <source>
        <dbReference type="Proteomes" id="UP000002028"/>
    </source>
</evidence>
<feature type="domain" description="HTH LytTR-type" evidence="3">
    <location>
        <begin position="129"/>
        <end position="227"/>
    </location>
</feature>